<dbReference type="Proteomes" id="UP001499895">
    <property type="component" value="Unassembled WGS sequence"/>
</dbReference>
<reference evidence="3" key="1">
    <citation type="journal article" date="2019" name="Int. J. Syst. Evol. Microbiol.">
        <title>The Global Catalogue of Microorganisms (GCM) 10K type strain sequencing project: providing services to taxonomists for standard genome sequencing and annotation.</title>
        <authorList>
            <consortium name="The Broad Institute Genomics Platform"/>
            <consortium name="The Broad Institute Genome Sequencing Center for Infectious Disease"/>
            <person name="Wu L."/>
            <person name="Ma J."/>
        </authorList>
    </citation>
    <scope>NUCLEOTIDE SEQUENCE [LARGE SCALE GENOMIC DNA]</scope>
    <source>
        <strain evidence="3">JCM 10649</strain>
    </source>
</reference>
<comment type="similarity">
    <text evidence="1">Belongs to the darcynin family.</text>
</comment>
<proteinExistence type="inferred from homology"/>
<comment type="caution">
    <text evidence="2">The sequence shown here is derived from an EMBL/GenBank/DDBJ whole genome shotgun (WGS) entry which is preliminary data.</text>
</comment>
<evidence type="ECO:0000313" key="3">
    <source>
        <dbReference type="Proteomes" id="UP001499895"/>
    </source>
</evidence>
<evidence type="ECO:0000313" key="2">
    <source>
        <dbReference type="EMBL" id="GAA0444443.1"/>
    </source>
</evidence>
<sequence length="109" mass="12100">MDEAIATTIPWTVFLDVTVNPSWLTLARGVRDAILAEHLAPLLERHAPVTRMEWFDADAYSATPTDIGVITTTDLDDWATLLTAIKDSPLIAHGHYTIDRVLVTRSSTR</sequence>
<gene>
    <name evidence="2" type="ORF">GCM10009544_04020</name>
</gene>
<protein>
    <submittedName>
        <fullName evidence="2">Uncharacterized protein</fullName>
    </submittedName>
</protein>
<dbReference type="Pfam" id="PF17074">
    <property type="entry name" value="Darcynin"/>
    <property type="match status" value="1"/>
</dbReference>
<accession>A0ABP3J7Q8</accession>
<dbReference type="RefSeq" id="WP_344084418.1">
    <property type="nucleotide sequence ID" value="NZ_BAAAHB010000002.1"/>
</dbReference>
<dbReference type="EMBL" id="BAAAHB010000002">
    <property type="protein sequence ID" value="GAA0444443.1"/>
    <property type="molecule type" value="Genomic_DNA"/>
</dbReference>
<evidence type="ECO:0000256" key="1">
    <source>
        <dbReference type="ARBA" id="ARBA00006869"/>
    </source>
</evidence>
<name>A0ABP3J7Q8_9ACTN</name>
<dbReference type="InterPro" id="IPR031409">
    <property type="entry name" value="Darcynin"/>
</dbReference>
<organism evidence="2 3">
    <name type="scientific">Streptomyces stramineus</name>
    <dbReference type="NCBI Taxonomy" id="173861"/>
    <lineage>
        <taxon>Bacteria</taxon>
        <taxon>Bacillati</taxon>
        <taxon>Actinomycetota</taxon>
        <taxon>Actinomycetes</taxon>
        <taxon>Kitasatosporales</taxon>
        <taxon>Streptomycetaceae</taxon>
        <taxon>Streptomyces</taxon>
    </lineage>
</organism>
<keyword evidence="3" id="KW-1185">Reference proteome</keyword>